<gene>
    <name evidence="1" type="ORF">DPMN_192075</name>
</gene>
<protein>
    <submittedName>
        <fullName evidence="1">Uncharacterized protein</fullName>
    </submittedName>
</protein>
<evidence type="ECO:0000313" key="1">
    <source>
        <dbReference type="EMBL" id="KAH3690448.1"/>
    </source>
</evidence>
<sequence>MTTKIQRLVEINLGKMLKHMSVAANFPEGKRNTNQSARKYLVQKLRGHEVSPT</sequence>
<reference evidence="1" key="2">
    <citation type="submission" date="2020-11" db="EMBL/GenBank/DDBJ databases">
        <authorList>
            <person name="McCartney M.A."/>
            <person name="Auch B."/>
            <person name="Kono T."/>
            <person name="Mallez S."/>
            <person name="Becker A."/>
            <person name="Gohl D.M."/>
            <person name="Silverstein K.A.T."/>
            <person name="Koren S."/>
            <person name="Bechman K.B."/>
            <person name="Herman A."/>
            <person name="Abrahante J.E."/>
            <person name="Garbe J."/>
        </authorList>
    </citation>
    <scope>NUCLEOTIDE SEQUENCE</scope>
    <source>
        <strain evidence="1">Duluth1</strain>
        <tissue evidence="1">Whole animal</tissue>
    </source>
</reference>
<accession>A0A9D3Y047</accession>
<keyword evidence="2" id="KW-1185">Reference proteome</keyword>
<organism evidence="1 2">
    <name type="scientific">Dreissena polymorpha</name>
    <name type="common">Zebra mussel</name>
    <name type="synonym">Mytilus polymorpha</name>
    <dbReference type="NCBI Taxonomy" id="45954"/>
    <lineage>
        <taxon>Eukaryota</taxon>
        <taxon>Metazoa</taxon>
        <taxon>Spiralia</taxon>
        <taxon>Lophotrochozoa</taxon>
        <taxon>Mollusca</taxon>
        <taxon>Bivalvia</taxon>
        <taxon>Autobranchia</taxon>
        <taxon>Heteroconchia</taxon>
        <taxon>Euheterodonta</taxon>
        <taxon>Imparidentia</taxon>
        <taxon>Neoheterodontei</taxon>
        <taxon>Myida</taxon>
        <taxon>Dreissenoidea</taxon>
        <taxon>Dreissenidae</taxon>
        <taxon>Dreissena</taxon>
    </lineage>
</organism>
<name>A0A9D3Y047_DREPO</name>
<reference evidence="1" key="1">
    <citation type="journal article" date="2019" name="bioRxiv">
        <title>The Genome of the Zebra Mussel, Dreissena polymorpha: A Resource for Invasive Species Research.</title>
        <authorList>
            <person name="McCartney M.A."/>
            <person name="Auch B."/>
            <person name="Kono T."/>
            <person name="Mallez S."/>
            <person name="Zhang Y."/>
            <person name="Obille A."/>
            <person name="Becker A."/>
            <person name="Abrahante J.E."/>
            <person name="Garbe J."/>
            <person name="Badalamenti J.P."/>
            <person name="Herman A."/>
            <person name="Mangelson H."/>
            <person name="Liachko I."/>
            <person name="Sullivan S."/>
            <person name="Sone E.D."/>
            <person name="Koren S."/>
            <person name="Silverstein K.A.T."/>
            <person name="Beckman K.B."/>
            <person name="Gohl D.M."/>
        </authorList>
    </citation>
    <scope>NUCLEOTIDE SEQUENCE</scope>
    <source>
        <strain evidence="1">Duluth1</strain>
        <tissue evidence="1">Whole animal</tissue>
    </source>
</reference>
<comment type="caution">
    <text evidence="1">The sequence shown here is derived from an EMBL/GenBank/DDBJ whole genome shotgun (WGS) entry which is preliminary data.</text>
</comment>
<dbReference type="AlphaFoldDB" id="A0A9D3Y047"/>
<evidence type="ECO:0000313" key="2">
    <source>
        <dbReference type="Proteomes" id="UP000828390"/>
    </source>
</evidence>
<dbReference type="Proteomes" id="UP000828390">
    <property type="component" value="Unassembled WGS sequence"/>
</dbReference>
<dbReference type="EMBL" id="JAIWYP010000063">
    <property type="protein sequence ID" value="KAH3690448.1"/>
    <property type="molecule type" value="Genomic_DNA"/>
</dbReference>
<proteinExistence type="predicted"/>